<organism evidence="2 3">
    <name type="scientific">Arenimonas terrae</name>
    <dbReference type="NCBI Taxonomy" id="2546226"/>
    <lineage>
        <taxon>Bacteria</taxon>
        <taxon>Pseudomonadati</taxon>
        <taxon>Pseudomonadota</taxon>
        <taxon>Gammaproteobacteria</taxon>
        <taxon>Lysobacterales</taxon>
        <taxon>Lysobacteraceae</taxon>
        <taxon>Arenimonas</taxon>
    </lineage>
</organism>
<dbReference type="GO" id="GO:0032259">
    <property type="term" value="P:methylation"/>
    <property type="evidence" value="ECO:0007669"/>
    <property type="project" value="UniProtKB-KW"/>
</dbReference>
<feature type="domain" description="Methyltransferase type 11" evidence="1">
    <location>
        <begin position="8"/>
        <end position="103"/>
    </location>
</feature>
<keyword evidence="2" id="KW-0489">Methyltransferase</keyword>
<dbReference type="InterPro" id="IPR013216">
    <property type="entry name" value="Methyltransf_11"/>
</dbReference>
<comment type="caution">
    <text evidence="2">The sequence shown here is derived from an EMBL/GenBank/DDBJ whole genome shotgun (WGS) entry which is preliminary data.</text>
</comment>
<name>A0A5C4RQ66_9GAMM</name>
<sequence>MSLPDSHLDLGCGEHPRNPYGRGTLYGVDIRAPEGAVAYEHRVANLVLEPIPFADSSLGSVSAFDYLEHVPRLFPDGRGGTRFPFVQLMDEIWRVLAPGGRLYALTPAYPHPEAFVDPTHVNIITDESHTYFCGETPLGRMYGFRGRFRVIRVQRTERASAYSAAAGSPQNHGPAKRAARSLRRWIRFLRGKRAQLGPAWLLWELEAVKP</sequence>
<keyword evidence="3" id="KW-1185">Reference proteome</keyword>
<proteinExistence type="predicted"/>
<dbReference type="Proteomes" id="UP000305760">
    <property type="component" value="Unassembled WGS sequence"/>
</dbReference>
<accession>A0A5C4RQ66</accession>
<dbReference type="Pfam" id="PF08241">
    <property type="entry name" value="Methyltransf_11"/>
    <property type="match status" value="1"/>
</dbReference>
<dbReference type="Gene3D" id="3.40.50.150">
    <property type="entry name" value="Vaccinia Virus protein VP39"/>
    <property type="match status" value="1"/>
</dbReference>
<dbReference type="AlphaFoldDB" id="A0A5C4RQ66"/>
<evidence type="ECO:0000313" key="2">
    <source>
        <dbReference type="EMBL" id="TNJ33079.1"/>
    </source>
</evidence>
<dbReference type="RefSeq" id="WP_139449211.1">
    <property type="nucleotide sequence ID" value="NZ_SMDR01000003.1"/>
</dbReference>
<dbReference type="InterPro" id="IPR029063">
    <property type="entry name" value="SAM-dependent_MTases_sf"/>
</dbReference>
<evidence type="ECO:0000313" key="3">
    <source>
        <dbReference type="Proteomes" id="UP000305760"/>
    </source>
</evidence>
<evidence type="ECO:0000259" key="1">
    <source>
        <dbReference type="Pfam" id="PF08241"/>
    </source>
</evidence>
<gene>
    <name evidence="2" type="ORF">E1B00_12290</name>
</gene>
<protein>
    <submittedName>
        <fullName evidence="2">Methyltransferase domain-containing protein</fullName>
    </submittedName>
</protein>
<dbReference type="OrthoDB" id="323463at2"/>
<dbReference type="GO" id="GO:0008757">
    <property type="term" value="F:S-adenosylmethionine-dependent methyltransferase activity"/>
    <property type="evidence" value="ECO:0007669"/>
    <property type="project" value="InterPro"/>
</dbReference>
<dbReference type="EMBL" id="SMDR01000003">
    <property type="protein sequence ID" value="TNJ33079.1"/>
    <property type="molecule type" value="Genomic_DNA"/>
</dbReference>
<reference evidence="2 3" key="1">
    <citation type="submission" date="2019-03" db="EMBL/GenBank/DDBJ databases">
        <title>Arenimonas daejeonensis sp. nov., isolated from compost.</title>
        <authorList>
            <person name="Jeon C.O."/>
        </authorList>
    </citation>
    <scope>NUCLEOTIDE SEQUENCE [LARGE SCALE GENOMIC DNA]</scope>
    <source>
        <strain evidence="2 3">R29</strain>
    </source>
</reference>
<keyword evidence="2" id="KW-0808">Transferase</keyword>
<dbReference type="SUPFAM" id="SSF53335">
    <property type="entry name" value="S-adenosyl-L-methionine-dependent methyltransferases"/>
    <property type="match status" value="1"/>
</dbReference>